<reference evidence="9" key="1">
    <citation type="journal article" date="2019" name="Int. J. Syst. Evol. Microbiol.">
        <title>The Global Catalogue of Microorganisms (GCM) 10K type strain sequencing project: providing services to taxonomists for standard genome sequencing and annotation.</title>
        <authorList>
            <consortium name="The Broad Institute Genomics Platform"/>
            <consortium name="The Broad Institute Genome Sequencing Center for Infectious Disease"/>
            <person name="Wu L."/>
            <person name="Ma J."/>
        </authorList>
    </citation>
    <scope>NUCLEOTIDE SEQUENCE [LARGE SCALE GENOMIC DNA]</scope>
    <source>
        <strain evidence="9">CECT 8289</strain>
    </source>
</reference>
<name>A0ABV8QUN1_9BACT</name>
<gene>
    <name evidence="8" type="ORF">ACFOWM_07565</name>
</gene>
<dbReference type="PROSITE" id="PS50110">
    <property type="entry name" value="RESPONSE_REGULATORY"/>
    <property type="match status" value="1"/>
</dbReference>
<dbReference type="InterPro" id="IPR039420">
    <property type="entry name" value="WalR-like"/>
</dbReference>
<keyword evidence="4" id="KW-0804">Transcription</keyword>
<feature type="modified residue" description="4-aspartylphosphate" evidence="5">
    <location>
        <position position="54"/>
    </location>
</feature>
<dbReference type="EMBL" id="JBHSCZ010000002">
    <property type="protein sequence ID" value="MFC4262729.1"/>
    <property type="molecule type" value="Genomic_DNA"/>
</dbReference>
<dbReference type="SUPFAM" id="SSF46894">
    <property type="entry name" value="C-terminal effector domain of the bipartite response regulators"/>
    <property type="match status" value="1"/>
</dbReference>
<dbReference type="SUPFAM" id="SSF52172">
    <property type="entry name" value="CheY-like"/>
    <property type="match status" value="1"/>
</dbReference>
<dbReference type="CDD" id="cd06170">
    <property type="entry name" value="LuxR_C_like"/>
    <property type="match status" value="1"/>
</dbReference>
<evidence type="ECO:0000256" key="1">
    <source>
        <dbReference type="ARBA" id="ARBA00022553"/>
    </source>
</evidence>
<comment type="caution">
    <text evidence="8">The sequence shown here is derived from an EMBL/GenBank/DDBJ whole genome shotgun (WGS) entry which is preliminary data.</text>
</comment>
<evidence type="ECO:0000256" key="3">
    <source>
        <dbReference type="ARBA" id="ARBA00023125"/>
    </source>
</evidence>
<evidence type="ECO:0000256" key="2">
    <source>
        <dbReference type="ARBA" id="ARBA00023015"/>
    </source>
</evidence>
<dbReference type="SMART" id="SM00421">
    <property type="entry name" value="HTH_LUXR"/>
    <property type="match status" value="1"/>
</dbReference>
<keyword evidence="2" id="KW-0805">Transcription regulation</keyword>
<dbReference type="InterPro" id="IPR000792">
    <property type="entry name" value="Tscrpt_reg_LuxR_C"/>
</dbReference>
<evidence type="ECO:0000256" key="4">
    <source>
        <dbReference type="ARBA" id="ARBA00023163"/>
    </source>
</evidence>
<dbReference type="PANTHER" id="PTHR43214:SF41">
    <property type="entry name" value="NITRATE_NITRITE RESPONSE REGULATOR PROTEIN NARP"/>
    <property type="match status" value="1"/>
</dbReference>
<dbReference type="PRINTS" id="PR00038">
    <property type="entry name" value="HTHLUXR"/>
</dbReference>
<dbReference type="PANTHER" id="PTHR43214">
    <property type="entry name" value="TWO-COMPONENT RESPONSE REGULATOR"/>
    <property type="match status" value="1"/>
</dbReference>
<keyword evidence="9" id="KW-1185">Reference proteome</keyword>
<dbReference type="Pfam" id="PF00072">
    <property type="entry name" value="Response_reg"/>
    <property type="match status" value="1"/>
</dbReference>
<feature type="domain" description="HTH luxR-type" evidence="6">
    <location>
        <begin position="142"/>
        <end position="207"/>
    </location>
</feature>
<keyword evidence="1 5" id="KW-0597">Phosphoprotein</keyword>
<accession>A0ABV8QUN1</accession>
<dbReference type="Gene3D" id="3.40.50.2300">
    <property type="match status" value="1"/>
</dbReference>
<keyword evidence="3" id="KW-0238">DNA-binding</keyword>
<dbReference type="PROSITE" id="PS50043">
    <property type="entry name" value="HTH_LUXR_2"/>
    <property type="match status" value="1"/>
</dbReference>
<dbReference type="Pfam" id="PF00196">
    <property type="entry name" value="GerE"/>
    <property type="match status" value="1"/>
</dbReference>
<dbReference type="InterPro" id="IPR011006">
    <property type="entry name" value="CheY-like_superfamily"/>
</dbReference>
<evidence type="ECO:0000259" key="7">
    <source>
        <dbReference type="PROSITE" id="PS50110"/>
    </source>
</evidence>
<sequence>MIRILIADDHIVVRRGLRQILIEGFSNVEIEEVGDAELLIKNVIKFDWDVIISDLSMPGRSGLDALQQIKQIKPSIPVLILSIHPEEQYALRVLKAGASGYLSKDMAAEELVGAVQKVMLGKKYITASVAEKLATLLDQDSNKPLHEYLSDREFSVLKQLASGKSVSEIAEALFLSVTTVSTYRARIMVKMNLKNNAELTLYAMEHHLLS</sequence>
<dbReference type="InterPro" id="IPR058245">
    <property type="entry name" value="NreC/VraR/RcsB-like_REC"/>
</dbReference>
<feature type="domain" description="Response regulatory" evidence="7">
    <location>
        <begin position="3"/>
        <end position="119"/>
    </location>
</feature>
<dbReference type="RefSeq" id="WP_379708459.1">
    <property type="nucleotide sequence ID" value="NZ_JBHSCZ010000002.1"/>
</dbReference>
<dbReference type="SMART" id="SM00448">
    <property type="entry name" value="REC"/>
    <property type="match status" value="1"/>
</dbReference>
<dbReference type="InterPro" id="IPR001789">
    <property type="entry name" value="Sig_transdc_resp-reg_receiver"/>
</dbReference>
<protein>
    <submittedName>
        <fullName evidence="8">Response regulator</fullName>
    </submittedName>
</protein>
<dbReference type="CDD" id="cd17535">
    <property type="entry name" value="REC_NarL-like"/>
    <property type="match status" value="1"/>
</dbReference>
<evidence type="ECO:0000256" key="5">
    <source>
        <dbReference type="PROSITE-ProRule" id="PRU00169"/>
    </source>
</evidence>
<dbReference type="InterPro" id="IPR016032">
    <property type="entry name" value="Sig_transdc_resp-reg_C-effctor"/>
</dbReference>
<evidence type="ECO:0000313" key="9">
    <source>
        <dbReference type="Proteomes" id="UP001595907"/>
    </source>
</evidence>
<evidence type="ECO:0000313" key="8">
    <source>
        <dbReference type="EMBL" id="MFC4262729.1"/>
    </source>
</evidence>
<dbReference type="PROSITE" id="PS00622">
    <property type="entry name" value="HTH_LUXR_1"/>
    <property type="match status" value="1"/>
</dbReference>
<evidence type="ECO:0000259" key="6">
    <source>
        <dbReference type="PROSITE" id="PS50043"/>
    </source>
</evidence>
<organism evidence="8 9">
    <name type="scientific">Ferruginibacter yonginensis</name>
    <dbReference type="NCBI Taxonomy" id="1310416"/>
    <lineage>
        <taxon>Bacteria</taxon>
        <taxon>Pseudomonadati</taxon>
        <taxon>Bacteroidota</taxon>
        <taxon>Chitinophagia</taxon>
        <taxon>Chitinophagales</taxon>
        <taxon>Chitinophagaceae</taxon>
        <taxon>Ferruginibacter</taxon>
    </lineage>
</organism>
<dbReference type="Proteomes" id="UP001595907">
    <property type="component" value="Unassembled WGS sequence"/>
</dbReference>
<proteinExistence type="predicted"/>